<dbReference type="PANTHER" id="PTHR47917:SF2">
    <property type="entry name" value="COENZYME F420:L-GLUTAMATE LIGASE-LIKE DOMAIN-CONTAINING PROTEIN"/>
    <property type="match status" value="1"/>
</dbReference>
<dbReference type="EC" id="6.3.2.31" evidence="9"/>
<evidence type="ECO:0000313" key="10">
    <source>
        <dbReference type="Proteomes" id="UP000694228"/>
    </source>
</evidence>
<evidence type="ECO:0000313" key="9">
    <source>
        <dbReference type="EMBL" id="QXO96006.1"/>
    </source>
</evidence>
<proteinExistence type="predicted"/>
<dbReference type="GO" id="GO:0005525">
    <property type="term" value="F:GTP binding"/>
    <property type="evidence" value="ECO:0007669"/>
    <property type="project" value="UniProtKB-KW"/>
</dbReference>
<keyword evidence="4" id="KW-0460">Magnesium</keyword>
<evidence type="ECO:0000256" key="3">
    <source>
        <dbReference type="ARBA" id="ARBA00022741"/>
    </source>
</evidence>
<keyword evidence="1 9" id="KW-0436">Ligase</keyword>
<evidence type="ECO:0000256" key="4">
    <source>
        <dbReference type="ARBA" id="ARBA00022842"/>
    </source>
</evidence>
<dbReference type="Pfam" id="PF01996">
    <property type="entry name" value="F420_ligase"/>
    <property type="match status" value="1"/>
</dbReference>
<dbReference type="GO" id="GO:0052618">
    <property type="term" value="F:coenzyme F420-0:L-glutamate ligase activity"/>
    <property type="evidence" value="ECO:0007669"/>
    <property type="project" value="UniProtKB-EC"/>
</dbReference>
<name>A0A8F5VPT5_METHU</name>
<keyword evidence="5" id="KW-0630">Potassium</keyword>
<gene>
    <name evidence="9" type="primary">cofE</name>
    <name evidence="9" type="ORF">KSK55_06460</name>
</gene>
<dbReference type="NCBIfam" id="TIGR01916">
    <property type="entry name" value="F420_cofE"/>
    <property type="match status" value="1"/>
</dbReference>
<dbReference type="EMBL" id="CP077107">
    <property type="protein sequence ID" value="QXO96006.1"/>
    <property type="molecule type" value="Genomic_DNA"/>
</dbReference>
<keyword evidence="7" id="KW-0464">Manganese</keyword>
<evidence type="ECO:0000256" key="1">
    <source>
        <dbReference type="ARBA" id="ARBA00022598"/>
    </source>
</evidence>
<evidence type="ECO:0000256" key="7">
    <source>
        <dbReference type="ARBA" id="ARBA00023211"/>
    </source>
</evidence>
<keyword evidence="2" id="KW-0479">Metal-binding</keyword>
<dbReference type="InterPro" id="IPR002847">
    <property type="entry name" value="F420-0_gamma-glut_ligase-dom"/>
</dbReference>
<keyword evidence="3" id="KW-0547">Nucleotide-binding</keyword>
<evidence type="ECO:0000256" key="6">
    <source>
        <dbReference type="ARBA" id="ARBA00023134"/>
    </source>
</evidence>
<evidence type="ECO:0000256" key="5">
    <source>
        <dbReference type="ARBA" id="ARBA00022958"/>
    </source>
</evidence>
<organism evidence="9 10">
    <name type="scientific">Methanospirillum hungatei</name>
    <dbReference type="NCBI Taxonomy" id="2203"/>
    <lineage>
        <taxon>Archaea</taxon>
        <taxon>Methanobacteriati</taxon>
        <taxon>Methanobacteriota</taxon>
        <taxon>Stenosarchaea group</taxon>
        <taxon>Methanomicrobia</taxon>
        <taxon>Methanomicrobiales</taxon>
        <taxon>Methanospirillaceae</taxon>
        <taxon>Methanospirillum</taxon>
    </lineage>
</organism>
<dbReference type="PANTHER" id="PTHR47917">
    <property type="match status" value="1"/>
</dbReference>
<keyword evidence="6" id="KW-0342">GTP-binding</keyword>
<evidence type="ECO:0000259" key="8">
    <source>
        <dbReference type="Pfam" id="PF01996"/>
    </source>
</evidence>
<accession>A0A8F5VPT5</accession>
<sequence length="258" mass="27802">MNHFQIFGLRTNLIKPGDTLLDHIFTALQNQNLFFKEHDILILAESAVATAQGRVTPLSGIIPSDHARKIAKQYDIDPALAEIVISESDVIVGGIPGFLLSIKSGHLLPNAGVDGSNAPEGYVTLLPSDPDALARNLRMTILEKTGFHIAVLIVDSRTHPMRYGSGGVAIACSGIPAVIDERGKHDLFGRELKVTRRAIADNLASAAELIMGESNEQIPAALVRGFDIEFGDYEGIELISPDECLFIGSLKKAYVNPP</sequence>
<dbReference type="AlphaFoldDB" id="A0A8F5VPT5"/>
<dbReference type="GO" id="GO:0046872">
    <property type="term" value="F:metal ion binding"/>
    <property type="evidence" value="ECO:0007669"/>
    <property type="project" value="UniProtKB-KW"/>
</dbReference>
<evidence type="ECO:0000256" key="2">
    <source>
        <dbReference type="ARBA" id="ARBA00022723"/>
    </source>
</evidence>
<dbReference type="OrthoDB" id="11383at2157"/>
<protein>
    <submittedName>
        <fullName evidence="9">Coenzyme F420-0:L-glutamate ligase</fullName>
        <ecNumber evidence="9">6.3.2.31</ecNumber>
    </submittedName>
</protein>
<reference evidence="9 10" key="1">
    <citation type="submission" date="2021-06" db="EMBL/GenBank/DDBJ databases">
        <title>Complete genome sequence of the secondary alcohol utilizing methanogen Methanospirillum hungatei strain GP1.</title>
        <authorList>
            <person name="Day L.A."/>
            <person name="Costa K.C."/>
        </authorList>
    </citation>
    <scope>NUCLEOTIDE SEQUENCE [LARGE SCALE GENOMIC DNA]</scope>
    <source>
        <strain evidence="9 10">GP1</strain>
    </source>
</reference>
<dbReference type="Proteomes" id="UP000694228">
    <property type="component" value="Chromosome"/>
</dbReference>
<feature type="domain" description="Coenzyme F420:L-glutamate ligase-like" evidence="8">
    <location>
        <begin position="8"/>
        <end position="225"/>
    </location>
</feature>
<dbReference type="InterPro" id="IPR008225">
    <property type="entry name" value="F420-0_g-glutamyl_ligase"/>
</dbReference>